<evidence type="ECO:0000256" key="6">
    <source>
        <dbReference type="HAMAP-Rule" id="MF_00073"/>
    </source>
</evidence>
<evidence type="ECO:0000256" key="7">
    <source>
        <dbReference type="SAM" id="MobiDB-lite"/>
    </source>
</evidence>
<dbReference type="InterPro" id="IPR035926">
    <property type="entry name" value="NusB-like_sf"/>
</dbReference>
<dbReference type="EMBL" id="WPCR01000001">
    <property type="protein sequence ID" value="NHM13306.1"/>
    <property type="molecule type" value="Genomic_DNA"/>
</dbReference>
<dbReference type="GO" id="GO:0005829">
    <property type="term" value="C:cytosol"/>
    <property type="evidence" value="ECO:0007669"/>
    <property type="project" value="TreeGrafter"/>
</dbReference>
<evidence type="ECO:0000259" key="8">
    <source>
        <dbReference type="Pfam" id="PF01029"/>
    </source>
</evidence>
<dbReference type="AlphaFoldDB" id="A0A9E6MRE5"/>
<dbReference type="PANTHER" id="PTHR11078">
    <property type="entry name" value="N UTILIZATION SUBSTANCE PROTEIN B-RELATED"/>
    <property type="match status" value="1"/>
</dbReference>
<dbReference type="InterPro" id="IPR011605">
    <property type="entry name" value="NusB_fam"/>
</dbReference>
<dbReference type="EMBL" id="CP072829">
    <property type="protein sequence ID" value="QTU84612.1"/>
    <property type="molecule type" value="Genomic_DNA"/>
</dbReference>
<keyword evidence="2 6" id="KW-0889">Transcription antitermination</keyword>
<evidence type="ECO:0000256" key="3">
    <source>
        <dbReference type="ARBA" id="ARBA00022884"/>
    </source>
</evidence>
<evidence type="ECO:0000313" key="11">
    <source>
        <dbReference type="Proteomes" id="UP000636394"/>
    </source>
</evidence>
<dbReference type="GO" id="GO:0031564">
    <property type="term" value="P:transcription antitermination"/>
    <property type="evidence" value="ECO:0007669"/>
    <property type="project" value="UniProtKB-KW"/>
</dbReference>
<feature type="compositionally biased region" description="Low complexity" evidence="7">
    <location>
        <begin position="150"/>
        <end position="188"/>
    </location>
</feature>
<protein>
    <recommendedName>
        <fullName evidence="6">Transcription antitermination protein NusB</fullName>
    </recommendedName>
    <alternativeName>
        <fullName evidence="6">Antitermination factor NusB</fullName>
    </alternativeName>
</protein>
<keyword evidence="3 6" id="KW-0694">RNA-binding</keyword>
<organism evidence="10 12">
    <name type="scientific">Xiamenia xianingshaonis</name>
    <dbReference type="NCBI Taxonomy" id="2682776"/>
    <lineage>
        <taxon>Bacteria</taxon>
        <taxon>Bacillati</taxon>
        <taxon>Actinomycetota</taxon>
        <taxon>Coriobacteriia</taxon>
        <taxon>Eggerthellales</taxon>
        <taxon>Eggerthellaceae</taxon>
        <taxon>Xiamenia</taxon>
    </lineage>
</organism>
<dbReference type="Pfam" id="PF01029">
    <property type="entry name" value="NusB"/>
    <property type="match status" value="1"/>
</dbReference>
<evidence type="ECO:0000313" key="10">
    <source>
        <dbReference type="EMBL" id="QTU84612.1"/>
    </source>
</evidence>
<reference evidence="10" key="2">
    <citation type="submission" date="2021-04" db="EMBL/GenBank/DDBJ databases">
        <title>Novel species in family Eggerthellaceae.</title>
        <authorList>
            <person name="Zhang G."/>
        </authorList>
    </citation>
    <scope>NUCLEOTIDE SEQUENCE</scope>
    <source>
        <strain evidence="10">Zg-886</strain>
    </source>
</reference>
<feature type="region of interest" description="Disordered" evidence="7">
    <location>
        <begin position="143"/>
        <end position="196"/>
    </location>
</feature>
<evidence type="ECO:0000256" key="1">
    <source>
        <dbReference type="ARBA" id="ARBA00005952"/>
    </source>
</evidence>
<evidence type="ECO:0000256" key="2">
    <source>
        <dbReference type="ARBA" id="ARBA00022814"/>
    </source>
</evidence>
<accession>A0A9E6MRE5</accession>
<feature type="domain" description="NusB/RsmB/TIM44" evidence="8">
    <location>
        <begin position="11"/>
        <end position="136"/>
    </location>
</feature>
<dbReference type="InterPro" id="IPR006027">
    <property type="entry name" value="NusB_RsmB_TIM44"/>
</dbReference>
<sequence length="214" mass="22730">MASNKRHERTRARRMALQVLYTGAITGESPTAVAESGRYLDEDGELSNYALMLIRGCEAHRAYLTRQLNATAENWSVSRMPIVDLAILRIGAYEMLFVDEVPNSVAINEAVELAKAYGAEDESPRFVNGVLGKIARSIDAGESLFPKPGSASDPGEAADEAASADSAAEEAPAAEDAAAAPVEPAPEGDATEVTVKAADERLVEDDEEAAVYES</sequence>
<gene>
    <name evidence="6 10" type="primary">nusB</name>
    <name evidence="9" type="ORF">GMI68_00720</name>
    <name evidence="10" type="ORF">J7S26_01380</name>
</gene>
<dbReference type="SUPFAM" id="SSF48013">
    <property type="entry name" value="NusB-like"/>
    <property type="match status" value="1"/>
</dbReference>
<evidence type="ECO:0000313" key="9">
    <source>
        <dbReference type="EMBL" id="NHM13306.1"/>
    </source>
</evidence>
<evidence type="ECO:0000313" key="12">
    <source>
        <dbReference type="Proteomes" id="UP000671910"/>
    </source>
</evidence>
<dbReference type="HAMAP" id="MF_00073">
    <property type="entry name" value="NusB"/>
    <property type="match status" value="1"/>
</dbReference>
<proteinExistence type="inferred from homology"/>
<dbReference type="KEGG" id="ebz:J7S26_01380"/>
<keyword evidence="5 6" id="KW-0804">Transcription</keyword>
<dbReference type="Gene3D" id="1.10.940.10">
    <property type="entry name" value="NusB-like"/>
    <property type="match status" value="1"/>
</dbReference>
<reference evidence="9 11" key="1">
    <citation type="submission" date="2019-11" db="EMBL/GenBank/DDBJ databases">
        <title>Eggerthellaceae novel genus isolated from the rectal contents of marmort.</title>
        <authorList>
            <person name="Zhang G."/>
        </authorList>
    </citation>
    <scope>NUCLEOTIDE SEQUENCE [LARGE SCALE GENOMIC DNA]</scope>
    <source>
        <strain evidence="11">zg-886</strain>
        <strain evidence="9">Zg-886</strain>
    </source>
</reference>
<dbReference type="Proteomes" id="UP000636394">
    <property type="component" value="Unassembled WGS sequence"/>
</dbReference>
<comment type="similarity">
    <text evidence="1 6">Belongs to the NusB family.</text>
</comment>
<evidence type="ECO:0000256" key="4">
    <source>
        <dbReference type="ARBA" id="ARBA00023015"/>
    </source>
</evidence>
<dbReference type="RefSeq" id="WP_166338067.1">
    <property type="nucleotide sequence ID" value="NZ_CP072829.1"/>
</dbReference>
<keyword evidence="4 6" id="KW-0805">Transcription regulation</keyword>
<dbReference type="GO" id="GO:0006353">
    <property type="term" value="P:DNA-templated transcription termination"/>
    <property type="evidence" value="ECO:0007669"/>
    <property type="project" value="UniProtKB-UniRule"/>
</dbReference>
<keyword evidence="11" id="KW-1185">Reference proteome</keyword>
<evidence type="ECO:0000256" key="5">
    <source>
        <dbReference type="ARBA" id="ARBA00023163"/>
    </source>
</evidence>
<name>A0A9E6MRE5_9ACTN</name>
<dbReference type="GO" id="GO:0003723">
    <property type="term" value="F:RNA binding"/>
    <property type="evidence" value="ECO:0007669"/>
    <property type="project" value="UniProtKB-UniRule"/>
</dbReference>
<dbReference type="Proteomes" id="UP000671910">
    <property type="component" value="Chromosome"/>
</dbReference>
<dbReference type="NCBIfam" id="TIGR01951">
    <property type="entry name" value="nusB"/>
    <property type="match status" value="1"/>
</dbReference>
<comment type="function">
    <text evidence="6">Involved in transcription antitermination. Required for transcription of ribosomal RNA (rRNA) genes. Binds specifically to the boxA antiterminator sequence of the ribosomal RNA (rrn) operons.</text>
</comment>
<dbReference type="PANTHER" id="PTHR11078:SF3">
    <property type="entry name" value="ANTITERMINATION NUSB DOMAIN-CONTAINING PROTEIN"/>
    <property type="match status" value="1"/>
</dbReference>